<dbReference type="Gene3D" id="3.40.50.1820">
    <property type="entry name" value="alpha/beta hydrolase"/>
    <property type="match status" value="1"/>
</dbReference>
<reference evidence="1 2" key="1">
    <citation type="journal article" date="2019" name="Int. J. Syst. Evol. Microbiol.">
        <title>The Global Catalogue of Microorganisms (GCM) 10K type strain sequencing project: providing services to taxonomists for standard genome sequencing and annotation.</title>
        <authorList>
            <consortium name="The Broad Institute Genomics Platform"/>
            <consortium name="The Broad Institute Genome Sequencing Center for Infectious Disease"/>
            <person name="Wu L."/>
            <person name="Ma J."/>
        </authorList>
    </citation>
    <scope>NUCLEOTIDE SEQUENCE [LARGE SCALE GENOMIC DNA]</scope>
    <source>
        <strain evidence="1 2">JCM 13929</strain>
    </source>
</reference>
<comment type="caution">
    <text evidence="1">The sequence shown here is derived from an EMBL/GenBank/DDBJ whole genome shotgun (WGS) entry which is preliminary data.</text>
</comment>
<dbReference type="EMBL" id="BAAAMU010000170">
    <property type="protein sequence ID" value="GAA1690291.1"/>
    <property type="molecule type" value="Genomic_DNA"/>
</dbReference>
<gene>
    <name evidence="1" type="ORF">GCM10009733_103160</name>
</gene>
<dbReference type="SUPFAM" id="SSF53474">
    <property type="entry name" value="alpha/beta-Hydrolases"/>
    <property type="match status" value="1"/>
</dbReference>
<name>A0ABN2HMJ3_9ACTN</name>
<evidence type="ECO:0000313" key="1">
    <source>
        <dbReference type="EMBL" id="GAA1690291.1"/>
    </source>
</evidence>
<organism evidence="1 2">
    <name type="scientific">Nonomuraea maheshkhaliensis</name>
    <dbReference type="NCBI Taxonomy" id="419590"/>
    <lineage>
        <taxon>Bacteria</taxon>
        <taxon>Bacillati</taxon>
        <taxon>Actinomycetota</taxon>
        <taxon>Actinomycetes</taxon>
        <taxon>Streptosporangiales</taxon>
        <taxon>Streptosporangiaceae</taxon>
        <taxon>Nonomuraea</taxon>
    </lineage>
</organism>
<keyword evidence="2" id="KW-1185">Reference proteome</keyword>
<sequence length="105" mass="11354">MAARYPLSAHASPALAWARRDHRRGLGLPHTGGRPAARPPRRRLLGARKVGYWTAFARTGDPDVKGAPLWSRFTGQGPVPGLVPDAVRPVGYAAGHHCAFWRSIA</sequence>
<protein>
    <submittedName>
        <fullName evidence="1">Uncharacterized protein</fullName>
    </submittedName>
</protein>
<evidence type="ECO:0000313" key="2">
    <source>
        <dbReference type="Proteomes" id="UP001500064"/>
    </source>
</evidence>
<dbReference type="InterPro" id="IPR029058">
    <property type="entry name" value="AB_hydrolase_fold"/>
</dbReference>
<dbReference type="Proteomes" id="UP001500064">
    <property type="component" value="Unassembled WGS sequence"/>
</dbReference>
<accession>A0ABN2HMJ3</accession>
<dbReference type="RefSeq" id="WP_346114573.1">
    <property type="nucleotide sequence ID" value="NZ_BAAAMU010000170.1"/>
</dbReference>
<proteinExistence type="predicted"/>